<evidence type="ECO:0000313" key="11">
    <source>
        <dbReference type="Proteomes" id="UP000322000"/>
    </source>
</evidence>
<dbReference type="GO" id="GO:0030170">
    <property type="term" value="F:pyridoxal phosphate binding"/>
    <property type="evidence" value="ECO:0007669"/>
    <property type="project" value="InterPro"/>
</dbReference>
<dbReference type="UniPathway" id="UPA00136">
    <property type="reaction ID" value="UER00202"/>
</dbReference>
<dbReference type="PANTHER" id="PTHR11808">
    <property type="entry name" value="TRANS-SULFURATION ENZYME FAMILY MEMBER"/>
    <property type="match status" value="1"/>
</dbReference>
<keyword evidence="6" id="KW-0198">Cysteine biosynthesis</keyword>
<dbReference type="PROSITE" id="PS00868">
    <property type="entry name" value="CYS_MET_METAB_PP"/>
    <property type="match status" value="1"/>
</dbReference>
<dbReference type="OrthoDB" id="3512640at2759"/>
<dbReference type="GO" id="GO:0005737">
    <property type="term" value="C:cytoplasm"/>
    <property type="evidence" value="ECO:0007669"/>
    <property type="project" value="TreeGrafter"/>
</dbReference>
<evidence type="ECO:0000256" key="3">
    <source>
        <dbReference type="ARBA" id="ARBA00009077"/>
    </source>
</evidence>
<name>A0A7E5WEA0_TRINI</name>
<dbReference type="GO" id="GO:0019343">
    <property type="term" value="P:cysteine biosynthetic process via cystathionine"/>
    <property type="evidence" value="ECO:0007669"/>
    <property type="project" value="TreeGrafter"/>
</dbReference>
<proteinExistence type="inferred from homology"/>
<dbReference type="Pfam" id="PF01053">
    <property type="entry name" value="Cys_Met_Meta_PP"/>
    <property type="match status" value="1"/>
</dbReference>
<comment type="cofactor">
    <cofactor evidence="1 9">
        <name>pyridoxal 5'-phosphate</name>
        <dbReference type="ChEBI" id="CHEBI:597326"/>
    </cofactor>
</comment>
<sequence>MDGPRKPGGFLKPRSGFATTAIHAGQEAEKWKSAAVVPPIVTSTTFKQVAPAEHSGFEYGRSGNPMRNTLEECLAALDGGNHGFAFASGLGAITSIVAMLSKGDHIVAMDELYGGTSLLFRNVISRLGIDVTFADITDLGVLCNALQDNTKMLWIETPTNPLMKVVDIGNTVRIVKRRGPILVVVDNTFLTPYLQRPLEFGADIVVYSLTKYMNGHSDVVMGAAVVDEQAVAEKLRFLQNAMGIVPSPFDCYLVNRSLKTLALRMEKHRETSMIVARYLERHPLIEEVMHPGLKSHKCHDIAKKQTAGHSGVFSFRHAGELEHSKKLLSGLKIFTLAESLGGYESLAELPSLMTHASVPEQLRTELGITHTLIRLSIGLEDAQDLVRDLDQALHYAFNDTDIYVDHLRPSQIRPSVDHIRFPGPASDENVSPERPPDN</sequence>
<dbReference type="EC" id="4.4.1.1" evidence="4"/>
<feature type="modified residue" description="N6-(pyridoxal phosphate)lysine" evidence="8">
    <location>
        <position position="211"/>
    </location>
</feature>
<dbReference type="Proteomes" id="UP000322000">
    <property type="component" value="Chromosome 16"/>
</dbReference>
<dbReference type="InterPro" id="IPR015422">
    <property type="entry name" value="PyrdxlP-dep_Trfase_small"/>
</dbReference>
<reference evidence="12" key="1">
    <citation type="submission" date="2025-08" db="UniProtKB">
        <authorList>
            <consortium name="RefSeq"/>
        </authorList>
    </citation>
    <scope>IDENTIFICATION</scope>
</reference>
<dbReference type="KEGG" id="tnl:113501889"/>
<dbReference type="GO" id="GO:0019346">
    <property type="term" value="P:transsulfuration"/>
    <property type="evidence" value="ECO:0007669"/>
    <property type="project" value="InterPro"/>
</dbReference>
<evidence type="ECO:0000313" key="12">
    <source>
        <dbReference type="RefSeq" id="XP_026738989.1"/>
    </source>
</evidence>
<comment type="similarity">
    <text evidence="3 9">Belongs to the trans-sulfuration enzymes family.</text>
</comment>
<dbReference type="PANTHER" id="PTHR11808:SF15">
    <property type="entry name" value="CYSTATHIONINE GAMMA-LYASE"/>
    <property type="match status" value="1"/>
</dbReference>
<dbReference type="FunFam" id="3.40.640.10:FF:000009">
    <property type="entry name" value="Cystathionine gamma-synthase homolog"/>
    <property type="match status" value="1"/>
</dbReference>
<evidence type="ECO:0000256" key="4">
    <source>
        <dbReference type="ARBA" id="ARBA00012085"/>
    </source>
</evidence>
<dbReference type="Gene3D" id="3.90.1150.10">
    <property type="entry name" value="Aspartate Aminotransferase, domain 1"/>
    <property type="match status" value="1"/>
</dbReference>
<dbReference type="InterPro" id="IPR000277">
    <property type="entry name" value="Cys/Met-Metab_PyrdxlP-dep_enz"/>
</dbReference>
<keyword evidence="6" id="KW-0028">Amino-acid biosynthesis</keyword>
<keyword evidence="5 8" id="KW-0663">Pyridoxal phosphate</keyword>
<evidence type="ECO:0000256" key="7">
    <source>
        <dbReference type="ARBA" id="ARBA00029853"/>
    </source>
</evidence>
<dbReference type="PIRSF" id="PIRSF001434">
    <property type="entry name" value="CGS"/>
    <property type="match status" value="1"/>
</dbReference>
<dbReference type="CDD" id="cd00614">
    <property type="entry name" value="CGS_like"/>
    <property type="match status" value="1"/>
</dbReference>
<gene>
    <name evidence="12" type="primary">LOC113501889</name>
</gene>
<evidence type="ECO:0000256" key="6">
    <source>
        <dbReference type="ARBA" id="ARBA00023192"/>
    </source>
</evidence>
<protein>
    <recommendedName>
        <fullName evidence="4">cystathionine gamma-lyase</fullName>
        <ecNumber evidence="4">4.4.1.1</ecNumber>
    </recommendedName>
    <alternativeName>
        <fullName evidence="7">Gamma-cystathionase</fullName>
    </alternativeName>
</protein>
<dbReference type="InterPro" id="IPR054542">
    <property type="entry name" value="Cys_met_metab_PP"/>
</dbReference>
<evidence type="ECO:0000256" key="9">
    <source>
        <dbReference type="RuleBase" id="RU362118"/>
    </source>
</evidence>
<dbReference type="InterPro" id="IPR015424">
    <property type="entry name" value="PyrdxlP-dep_Trfase"/>
</dbReference>
<dbReference type="Gene3D" id="3.40.640.10">
    <property type="entry name" value="Type I PLP-dependent aspartate aminotransferase-like (Major domain)"/>
    <property type="match status" value="1"/>
</dbReference>
<dbReference type="GeneID" id="113501889"/>
<organism evidence="11 12">
    <name type="scientific">Trichoplusia ni</name>
    <name type="common">Cabbage looper</name>
    <dbReference type="NCBI Taxonomy" id="7111"/>
    <lineage>
        <taxon>Eukaryota</taxon>
        <taxon>Metazoa</taxon>
        <taxon>Ecdysozoa</taxon>
        <taxon>Arthropoda</taxon>
        <taxon>Hexapoda</taxon>
        <taxon>Insecta</taxon>
        <taxon>Pterygota</taxon>
        <taxon>Neoptera</taxon>
        <taxon>Endopterygota</taxon>
        <taxon>Lepidoptera</taxon>
        <taxon>Glossata</taxon>
        <taxon>Ditrysia</taxon>
        <taxon>Noctuoidea</taxon>
        <taxon>Noctuidae</taxon>
        <taxon>Plusiinae</taxon>
        <taxon>Trichoplusia</taxon>
    </lineage>
</organism>
<dbReference type="SUPFAM" id="SSF53383">
    <property type="entry name" value="PLP-dependent transferases"/>
    <property type="match status" value="1"/>
</dbReference>
<evidence type="ECO:0000256" key="10">
    <source>
        <dbReference type="SAM" id="MobiDB-lite"/>
    </source>
</evidence>
<evidence type="ECO:0000256" key="8">
    <source>
        <dbReference type="PIRSR" id="PIRSR001434-2"/>
    </source>
</evidence>
<feature type="region of interest" description="Disordered" evidence="10">
    <location>
        <begin position="415"/>
        <end position="438"/>
    </location>
</feature>
<comment type="pathway">
    <text evidence="2">Amino-acid biosynthesis; L-cysteine biosynthesis; L-cysteine from L-homocysteine and L-serine: step 2/2.</text>
</comment>
<dbReference type="RefSeq" id="XP_026738989.1">
    <property type="nucleotide sequence ID" value="XM_026883188.1"/>
</dbReference>
<accession>A0A7E5WEA0</accession>
<dbReference type="AlphaFoldDB" id="A0A7E5WEA0"/>
<dbReference type="FunCoup" id="A0A7E5WEA0">
    <property type="interactions" value="674"/>
</dbReference>
<keyword evidence="11" id="KW-1185">Reference proteome</keyword>
<evidence type="ECO:0000256" key="2">
    <source>
        <dbReference type="ARBA" id="ARBA00005038"/>
    </source>
</evidence>
<evidence type="ECO:0000256" key="5">
    <source>
        <dbReference type="ARBA" id="ARBA00022898"/>
    </source>
</evidence>
<dbReference type="InParanoid" id="A0A7E5WEA0"/>
<evidence type="ECO:0000256" key="1">
    <source>
        <dbReference type="ARBA" id="ARBA00001933"/>
    </source>
</evidence>
<dbReference type="GO" id="GO:0004123">
    <property type="term" value="F:cystathionine gamma-lyase activity"/>
    <property type="evidence" value="ECO:0007669"/>
    <property type="project" value="TreeGrafter"/>
</dbReference>
<dbReference type="InterPro" id="IPR015421">
    <property type="entry name" value="PyrdxlP-dep_Trfase_major"/>
</dbReference>
<dbReference type="FunFam" id="3.90.1150.10:FF:000008">
    <property type="entry name" value="Cystathionine gamma-synthase"/>
    <property type="match status" value="1"/>
</dbReference>